<reference evidence="2" key="2">
    <citation type="submission" date="2021-04" db="EMBL/GenBank/DDBJ databases">
        <title>Complete Genome sequence and Methylome Analysis of the Haloarchaeon Haloarcula sinaiiensis.</title>
        <authorList>
            <person name="Fomenkov A."/>
            <person name="DasSarma P."/>
            <person name="DasSarma S."/>
            <person name="Roberts R.J."/>
        </authorList>
    </citation>
    <scope>NUCLEOTIDE SEQUENCE</scope>
    <source>
        <strain evidence="2">ATCC 33800</strain>
    </source>
</reference>
<accession>M0K963</accession>
<dbReference type="RefSeq" id="WP_004957291.1">
    <property type="nucleotide sequence ID" value="NZ_AOLR01000002.1"/>
</dbReference>
<dbReference type="GeneID" id="64821864"/>
<evidence type="ECO:0008006" key="4">
    <source>
        <dbReference type="Google" id="ProtNLM"/>
    </source>
</evidence>
<name>M0K963_9EURY</name>
<dbReference type="EMBL" id="AOLR01000002">
    <property type="protein sequence ID" value="EMA16385.1"/>
    <property type="molecule type" value="Genomic_DNA"/>
</dbReference>
<evidence type="ECO:0000313" key="3">
    <source>
        <dbReference type="Proteomes" id="UP000011659"/>
    </source>
</evidence>
<proteinExistence type="predicted"/>
<dbReference type="Proteomes" id="UP000011659">
    <property type="component" value="Unassembled WGS sequence"/>
</dbReference>
<keyword evidence="3" id="KW-1185">Reference proteome</keyword>
<protein>
    <recommendedName>
        <fullName evidence="4">PIN domain-containing protein</fullName>
    </recommendedName>
</protein>
<dbReference type="KEGG" id="hsin:KDQ40_02870"/>
<dbReference type="OrthoDB" id="210968at2157"/>
<sequence length="137" mass="14957">MTKYVVGSMGYLRYLVDSLPEEASTIFDRAEAGLDVLYAPDVVVGETLYEVAFGGEVAGVALQGNPNDVYRRTVTNGPIDVVALDEHAMAIYASLAEFYEAELHDGLIHAAHRTLDTEAVISNDSHLRQNGVELVWD</sequence>
<evidence type="ECO:0000313" key="2">
    <source>
        <dbReference type="EMBL" id="QUJ72710.1"/>
    </source>
</evidence>
<evidence type="ECO:0000313" key="1">
    <source>
        <dbReference type="EMBL" id="EMA16385.1"/>
    </source>
</evidence>
<dbReference type="Proteomes" id="UP000682967">
    <property type="component" value="Chromosome"/>
</dbReference>
<gene>
    <name evidence="1" type="ORF">C436_01390</name>
    <name evidence="2" type="ORF">KDQ40_02870</name>
</gene>
<dbReference type="PATRIC" id="fig|662476.7.peg.279"/>
<dbReference type="AlphaFoldDB" id="M0K963"/>
<organism evidence="1 3">
    <name type="scientific">Haloarcula marismortui ATCC 33800</name>
    <dbReference type="NCBI Taxonomy" id="662476"/>
    <lineage>
        <taxon>Archaea</taxon>
        <taxon>Methanobacteriati</taxon>
        <taxon>Methanobacteriota</taxon>
        <taxon>Stenosarchaea group</taxon>
        <taxon>Halobacteria</taxon>
        <taxon>Halobacteriales</taxon>
        <taxon>Haloarculaceae</taxon>
        <taxon>Haloarcula</taxon>
    </lineage>
</organism>
<dbReference type="SUPFAM" id="SSF88723">
    <property type="entry name" value="PIN domain-like"/>
    <property type="match status" value="1"/>
</dbReference>
<dbReference type="InterPro" id="IPR029060">
    <property type="entry name" value="PIN-like_dom_sf"/>
</dbReference>
<reference evidence="1 3" key="1">
    <citation type="journal article" date="2014" name="PLoS Genet.">
        <title>Phylogenetically driven sequencing of extremely halophilic archaea reveals strategies for static and dynamic osmo-response.</title>
        <authorList>
            <person name="Becker E.A."/>
            <person name="Seitzer P.M."/>
            <person name="Tritt A."/>
            <person name="Larsen D."/>
            <person name="Krusor M."/>
            <person name="Yao A.I."/>
            <person name="Wu D."/>
            <person name="Madern D."/>
            <person name="Eisen J.A."/>
            <person name="Darling A.E."/>
            <person name="Facciotti M.T."/>
        </authorList>
    </citation>
    <scope>NUCLEOTIDE SEQUENCE [LARGE SCALE GENOMIC DNA]</scope>
    <source>
        <strain evidence="1 3">ATCC 33800</strain>
    </source>
</reference>
<dbReference type="EMBL" id="CP073366">
    <property type="protein sequence ID" value="QUJ72710.1"/>
    <property type="molecule type" value="Genomic_DNA"/>
</dbReference>